<dbReference type="SMART" id="SM00382">
    <property type="entry name" value="AAA"/>
    <property type="match status" value="1"/>
</dbReference>
<dbReference type="PANTHER" id="PTHR43134">
    <property type="entry name" value="SIGNAL RECOGNITION PARTICLE RECEPTOR SUBUNIT ALPHA"/>
    <property type="match status" value="1"/>
</dbReference>
<evidence type="ECO:0000256" key="3">
    <source>
        <dbReference type="ARBA" id="ARBA00014919"/>
    </source>
</evidence>
<evidence type="ECO:0000256" key="5">
    <source>
        <dbReference type="ARBA" id="ARBA00022475"/>
    </source>
</evidence>
<dbReference type="GO" id="GO:0003924">
    <property type="term" value="F:GTPase activity"/>
    <property type="evidence" value="ECO:0007669"/>
    <property type="project" value="UniProtKB-UniRule"/>
</dbReference>
<dbReference type="InterPro" id="IPR047040">
    <property type="entry name" value="FlhF__GTPase_dom"/>
</dbReference>
<dbReference type="SMART" id="SM00962">
    <property type="entry name" value="SRP54"/>
    <property type="match status" value="1"/>
</dbReference>
<dbReference type="InterPro" id="IPR020006">
    <property type="entry name" value="FlhF"/>
</dbReference>
<keyword evidence="8" id="KW-0653">Protein transport</keyword>
<dbReference type="CDD" id="cd17873">
    <property type="entry name" value="FlhF"/>
    <property type="match status" value="1"/>
</dbReference>
<dbReference type="GO" id="GO:0005047">
    <property type="term" value="F:signal recognition particle binding"/>
    <property type="evidence" value="ECO:0007669"/>
    <property type="project" value="TreeGrafter"/>
</dbReference>
<keyword evidence="16" id="KW-0282">Flagellum</keyword>
<reference evidence="16 17" key="1">
    <citation type="submission" date="2018-01" db="EMBL/GenBank/DDBJ databases">
        <title>The whole genome sequencing and assembly of Halobacillus litoralis ERB031 strain.</title>
        <authorList>
            <person name="Lee S.-J."/>
            <person name="Park M.-K."/>
            <person name="Kim J.-Y."/>
            <person name="Lee Y.-J."/>
            <person name="Yi H."/>
            <person name="Bahn Y.-S."/>
            <person name="Kim J.F."/>
            <person name="Lee D.-W."/>
        </authorList>
    </citation>
    <scope>NUCLEOTIDE SEQUENCE [LARGE SCALE GENOMIC DNA]</scope>
    <source>
        <strain evidence="16 17">ERB 031</strain>
    </source>
</reference>
<evidence type="ECO:0000256" key="4">
    <source>
        <dbReference type="ARBA" id="ARBA00022448"/>
    </source>
</evidence>
<keyword evidence="10" id="KW-0472">Membrane</keyword>
<keyword evidence="4" id="KW-0813">Transport</keyword>
<proteinExistence type="inferred from homology"/>
<keyword evidence="16" id="KW-0966">Cell projection</keyword>
<evidence type="ECO:0000256" key="12">
    <source>
        <dbReference type="ARBA" id="ARBA00025337"/>
    </source>
</evidence>
<gene>
    <name evidence="16" type="primary">flhF</name>
    <name evidence="16" type="ORF">HLI_01590</name>
</gene>
<dbReference type="GO" id="GO:0044781">
    <property type="term" value="P:bacterial-type flagellum organization"/>
    <property type="evidence" value="ECO:0007669"/>
    <property type="project" value="UniProtKB-UniRule"/>
</dbReference>
<dbReference type="InterPro" id="IPR000897">
    <property type="entry name" value="SRP54_GTPase_dom"/>
</dbReference>
<evidence type="ECO:0000256" key="1">
    <source>
        <dbReference type="ARBA" id="ARBA00004413"/>
    </source>
</evidence>
<dbReference type="FunFam" id="3.40.50.300:FF:000695">
    <property type="entry name" value="Flagellar biosynthesis regulator FlhF"/>
    <property type="match status" value="1"/>
</dbReference>
<keyword evidence="6" id="KW-0547">Nucleotide-binding</keyword>
<comment type="function">
    <text evidence="12">Necessary for flagellar biosynthesis. May be involved in translocation of the flagellum.</text>
</comment>
<keyword evidence="7" id="KW-1005">Bacterial flagellum biogenesis</keyword>
<dbReference type="OrthoDB" id="9778554at2"/>
<evidence type="ECO:0000256" key="9">
    <source>
        <dbReference type="ARBA" id="ARBA00023134"/>
    </source>
</evidence>
<dbReference type="Proteomes" id="UP000287756">
    <property type="component" value="Chromosome"/>
</dbReference>
<evidence type="ECO:0000256" key="8">
    <source>
        <dbReference type="ARBA" id="ARBA00022927"/>
    </source>
</evidence>
<feature type="domain" description="SRP54-type proteins GTP-binding" evidence="15">
    <location>
        <begin position="172"/>
        <end position="362"/>
    </location>
</feature>
<keyword evidence="5" id="KW-1003">Cell membrane</keyword>
<evidence type="ECO:0000313" key="17">
    <source>
        <dbReference type="Proteomes" id="UP000287756"/>
    </source>
</evidence>
<dbReference type="GO" id="GO:0015031">
    <property type="term" value="P:protein transport"/>
    <property type="evidence" value="ECO:0007669"/>
    <property type="project" value="UniProtKB-KW"/>
</dbReference>
<name>A0A410M8F3_9BACI</name>
<protein>
    <recommendedName>
        <fullName evidence="3 13">Flagellar biosynthesis protein FlhF</fullName>
    </recommendedName>
</protein>
<sequence length="370" mass="41880">MKVKKFQAGTMPEVMKKVRDDLGADAVILNSKVIKTGGFLGMFKKNQTEVIAAIDPPEPKMVKREKKEDELPDLVPEKESGVQDNREIMRELQQLKSMLNSQKPDYPPLFQEAYQHMRDQEVEDAISRLVIENVREKYQENEDRNAIGRLLVKELYEQLKSSPFGRPTFRKPFVHLVGPTGVGKTTTLAKLAADAALNHNLRVGFITTDTYRIAAIDQLKTYAKILDIPLEVAYSSEDYREAKEKLKDYDLVLVDTAGRNFRDASYVHELKEMIDFEEDSDNFLVLGLTSKYSDMKEIFEQFHDIPIHQMIFTKADETASIGSAINMMITHGVGAAYLTNGQNVPDDIREASAMNMARSVMEGFVNEGSS</sequence>
<evidence type="ECO:0000256" key="11">
    <source>
        <dbReference type="ARBA" id="ARBA00023225"/>
    </source>
</evidence>
<evidence type="ECO:0000256" key="10">
    <source>
        <dbReference type="ARBA" id="ARBA00023136"/>
    </source>
</evidence>
<accession>A0A410M8F3</accession>
<keyword evidence="16" id="KW-0969">Cilium</keyword>
<dbReference type="PANTHER" id="PTHR43134:SF3">
    <property type="entry name" value="FLAGELLAR BIOSYNTHESIS PROTEIN FLHF"/>
    <property type="match status" value="1"/>
</dbReference>
<organism evidence="16 17">
    <name type="scientific">Halobacillus litoralis</name>
    <dbReference type="NCBI Taxonomy" id="45668"/>
    <lineage>
        <taxon>Bacteria</taxon>
        <taxon>Bacillati</taxon>
        <taxon>Bacillota</taxon>
        <taxon>Bacilli</taxon>
        <taxon>Bacillales</taxon>
        <taxon>Bacillaceae</taxon>
        <taxon>Halobacillus</taxon>
    </lineage>
</organism>
<dbReference type="RefSeq" id="WP_128522745.1">
    <property type="nucleotide sequence ID" value="NZ_CANLVY010000004.1"/>
</dbReference>
<dbReference type="Pfam" id="PF00448">
    <property type="entry name" value="SRP54"/>
    <property type="match status" value="1"/>
</dbReference>
<dbReference type="EMBL" id="CP026118">
    <property type="protein sequence ID" value="QAS50981.1"/>
    <property type="molecule type" value="Genomic_DNA"/>
</dbReference>
<evidence type="ECO:0000313" key="16">
    <source>
        <dbReference type="EMBL" id="QAS50981.1"/>
    </source>
</evidence>
<feature type="domain" description="AAA+ ATPase" evidence="14">
    <location>
        <begin position="170"/>
        <end position="367"/>
    </location>
</feature>
<keyword evidence="11" id="KW-1006">Bacterial flagellum protein export</keyword>
<comment type="subcellular location">
    <subcellularLocation>
        <location evidence="1">Cell membrane</location>
        <topology evidence="1">Peripheral membrane protein</topology>
        <orientation evidence="1">Cytoplasmic side</orientation>
    </subcellularLocation>
</comment>
<evidence type="ECO:0000256" key="7">
    <source>
        <dbReference type="ARBA" id="ARBA00022795"/>
    </source>
</evidence>
<evidence type="ECO:0000256" key="13">
    <source>
        <dbReference type="NCBIfam" id="TIGR03499"/>
    </source>
</evidence>
<evidence type="ECO:0000259" key="15">
    <source>
        <dbReference type="SMART" id="SM00962"/>
    </source>
</evidence>
<dbReference type="SUPFAM" id="SSF52540">
    <property type="entry name" value="P-loop containing nucleoside triphosphate hydrolases"/>
    <property type="match status" value="1"/>
</dbReference>
<evidence type="ECO:0000259" key="14">
    <source>
        <dbReference type="SMART" id="SM00382"/>
    </source>
</evidence>
<comment type="similarity">
    <text evidence="2">Belongs to the GTP-binding SRP family.</text>
</comment>
<dbReference type="Gene3D" id="3.40.50.300">
    <property type="entry name" value="P-loop containing nucleotide triphosphate hydrolases"/>
    <property type="match status" value="1"/>
</dbReference>
<dbReference type="GO" id="GO:0005886">
    <property type="term" value="C:plasma membrane"/>
    <property type="evidence" value="ECO:0007669"/>
    <property type="project" value="UniProtKB-SubCell"/>
</dbReference>
<dbReference type="InterPro" id="IPR003593">
    <property type="entry name" value="AAA+_ATPase"/>
</dbReference>
<dbReference type="InterPro" id="IPR027417">
    <property type="entry name" value="P-loop_NTPase"/>
</dbReference>
<dbReference type="Gene3D" id="1.20.120.1380">
    <property type="entry name" value="Flagellar FlhF biosynthesis protein, N domain"/>
    <property type="match status" value="1"/>
</dbReference>
<dbReference type="GO" id="GO:0005525">
    <property type="term" value="F:GTP binding"/>
    <property type="evidence" value="ECO:0007669"/>
    <property type="project" value="UniProtKB-UniRule"/>
</dbReference>
<evidence type="ECO:0000256" key="6">
    <source>
        <dbReference type="ARBA" id="ARBA00022741"/>
    </source>
</evidence>
<dbReference type="GO" id="GO:0006614">
    <property type="term" value="P:SRP-dependent cotranslational protein targeting to membrane"/>
    <property type="evidence" value="ECO:0007669"/>
    <property type="project" value="UniProtKB-UniRule"/>
</dbReference>
<dbReference type="KEGG" id="hli:HLI_01590"/>
<evidence type="ECO:0000256" key="2">
    <source>
        <dbReference type="ARBA" id="ARBA00008531"/>
    </source>
</evidence>
<dbReference type="NCBIfam" id="TIGR03499">
    <property type="entry name" value="FlhF"/>
    <property type="match status" value="1"/>
</dbReference>
<keyword evidence="9" id="KW-0342">GTP-binding</keyword>
<dbReference type="AlphaFoldDB" id="A0A410M8F3"/>